<comment type="caution">
    <text evidence="2">The sequence shown here is derived from an EMBL/GenBank/DDBJ whole genome shotgun (WGS) entry which is preliminary data.</text>
</comment>
<feature type="region of interest" description="Disordered" evidence="1">
    <location>
        <begin position="178"/>
        <end position="215"/>
    </location>
</feature>
<evidence type="ECO:0008006" key="4">
    <source>
        <dbReference type="Google" id="ProtNLM"/>
    </source>
</evidence>
<dbReference type="Proteomes" id="UP000094172">
    <property type="component" value="Unassembled WGS sequence"/>
</dbReference>
<evidence type="ECO:0000313" key="3">
    <source>
        <dbReference type="Proteomes" id="UP000094172"/>
    </source>
</evidence>
<dbReference type="AlphaFoldDB" id="A0A1E3VQM8"/>
<organism evidence="2 3">
    <name type="scientific">Methyloceanibacter stevinii</name>
    <dbReference type="NCBI Taxonomy" id="1774970"/>
    <lineage>
        <taxon>Bacteria</taxon>
        <taxon>Pseudomonadati</taxon>
        <taxon>Pseudomonadota</taxon>
        <taxon>Alphaproteobacteria</taxon>
        <taxon>Hyphomicrobiales</taxon>
        <taxon>Hyphomicrobiaceae</taxon>
        <taxon>Methyloceanibacter</taxon>
    </lineage>
</organism>
<protein>
    <recommendedName>
        <fullName evidence="4">DUF2939 domain-containing protein</fullName>
    </recommendedName>
</protein>
<dbReference type="RefSeq" id="WP_069444021.1">
    <property type="nucleotide sequence ID" value="NZ_LPWE01000010.1"/>
</dbReference>
<proteinExistence type="predicted"/>
<feature type="compositionally biased region" description="Basic and acidic residues" evidence="1">
    <location>
        <begin position="202"/>
        <end position="215"/>
    </location>
</feature>
<sequence>MRRLFLLILILLAIYLAYPYWTLYRLQNALLSNNAETLKKIVDFPAVRANMQKQVQGGLLKKSQELGKKAPVLGDIGEALTRAFGPSVVGGSIDSLVTPEAVLSNPTVVEHRENQEGFGDFLKWAFFSAPTTFTIQSQNPEKADAPVITSTMNLEGFRWRITDIDLPPLKTLVPDMIAPAPEPEAGAPPRTRTTGRPEGAALDERAVRPDIARQL</sequence>
<reference evidence="2 3" key="1">
    <citation type="journal article" date="2016" name="Environ. Microbiol.">
        <title>New Methyloceanibacter diversity from North Sea sediments includes methanotroph containing solely the soluble methane monooxygenase.</title>
        <authorList>
            <person name="Vekeman B."/>
            <person name="Kerckhof F.M."/>
            <person name="Cremers G."/>
            <person name="de Vos P."/>
            <person name="Vandamme P."/>
            <person name="Boon N."/>
            <person name="Op den Camp H.J."/>
            <person name="Heylen K."/>
        </authorList>
    </citation>
    <scope>NUCLEOTIDE SEQUENCE [LARGE SCALE GENOMIC DNA]</scope>
    <source>
        <strain evidence="2 3">R-67176</strain>
    </source>
</reference>
<gene>
    <name evidence="2" type="ORF">AUC70_02905</name>
</gene>
<accession>A0A1E3VQM8</accession>
<evidence type="ECO:0000313" key="2">
    <source>
        <dbReference type="EMBL" id="ODR95829.1"/>
    </source>
</evidence>
<keyword evidence="3" id="KW-1185">Reference proteome</keyword>
<dbReference type="Pfam" id="PF11159">
    <property type="entry name" value="DUF2939"/>
    <property type="match status" value="1"/>
</dbReference>
<dbReference type="InterPro" id="IPR021330">
    <property type="entry name" value="DUF2939"/>
</dbReference>
<dbReference type="STRING" id="1774970.AUC70_02905"/>
<dbReference type="EMBL" id="LPWE01000010">
    <property type="protein sequence ID" value="ODR95829.1"/>
    <property type="molecule type" value="Genomic_DNA"/>
</dbReference>
<name>A0A1E3VQM8_9HYPH</name>
<evidence type="ECO:0000256" key="1">
    <source>
        <dbReference type="SAM" id="MobiDB-lite"/>
    </source>
</evidence>